<comment type="caution">
    <text evidence="1">The sequence shown here is derived from an EMBL/GenBank/DDBJ whole genome shotgun (WGS) entry which is preliminary data.</text>
</comment>
<accession>A0A813C488</accession>
<protein>
    <submittedName>
        <fullName evidence="1">Uncharacterized protein</fullName>
    </submittedName>
</protein>
<dbReference type="AlphaFoldDB" id="A0A813C488"/>
<dbReference type="OrthoDB" id="6132182at2759"/>
<sequence length="299" mass="34539">MDPIKGIFTNNYFGDYYGNMGMANYQVTNGLFANWPIAHWTSERFGSESHMAKGNPCIEKEYFTGTTASVCDRCCMDTTGTCECDEETDTYSTFLRAHDDCTPWVARWPEDPDGLGKLGGTWKLVYNEEDFNNCTDIKQVRTWMEWQDCIEMSTFMCSQRFKRISVEPGFLSTFRQLILPQMQKRADAISEDTEYGKYVRKAVRKLTDTAEQESQYSDAFTSVLQEIMKQLCGDYMLYGFIRDRIHLGKQKTPIYPRFFHSQAHIKFGKDLLDVTTSPNEAAAFTGYHSDIDRSSMTWM</sequence>
<dbReference type="Proteomes" id="UP000601435">
    <property type="component" value="Unassembled WGS sequence"/>
</dbReference>
<proteinExistence type="predicted"/>
<gene>
    <name evidence="1" type="ORF">SNEC2469_LOCUS33411</name>
</gene>
<name>A0A813C488_9DINO</name>
<evidence type="ECO:0000313" key="1">
    <source>
        <dbReference type="EMBL" id="CAE7939133.1"/>
    </source>
</evidence>
<keyword evidence="2" id="KW-1185">Reference proteome</keyword>
<reference evidence="1" key="1">
    <citation type="submission" date="2021-02" db="EMBL/GenBank/DDBJ databases">
        <authorList>
            <person name="Dougan E. K."/>
            <person name="Rhodes N."/>
            <person name="Thang M."/>
            <person name="Chan C."/>
        </authorList>
    </citation>
    <scope>NUCLEOTIDE SEQUENCE</scope>
</reference>
<organism evidence="1 2">
    <name type="scientific">Symbiodinium necroappetens</name>
    <dbReference type="NCBI Taxonomy" id="1628268"/>
    <lineage>
        <taxon>Eukaryota</taxon>
        <taxon>Sar</taxon>
        <taxon>Alveolata</taxon>
        <taxon>Dinophyceae</taxon>
        <taxon>Suessiales</taxon>
        <taxon>Symbiodiniaceae</taxon>
        <taxon>Symbiodinium</taxon>
    </lineage>
</organism>
<evidence type="ECO:0000313" key="2">
    <source>
        <dbReference type="Proteomes" id="UP000601435"/>
    </source>
</evidence>
<dbReference type="EMBL" id="CAJNJA010087953">
    <property type="protein sequence ID" value="CAE7939133.1"/>
    <property type="molecule type" value="Genomic_DNA"/>
</dbReference>
<feature type="non-terminal residue" evidence="1">
    <location>
        <position position="299"/>
    </location>
</feature>